<dbReference type="HOGENOM" id="CLU_2136055_0_0_1"/>
<keyword evidence="2" id="KW-1185">Reference proteome</keyword>
<dbReference type="AlphaFoldDB" id="B4GZT8"/>
<dbReference type="OrthoDB" id="7883411at2759"/>
<evidence type="ECO:0000313" key="2">
    <source>
        <dbReference type="Proteomes" id="UP000008744"/>
    </source>
</evidence>
<dbReference type="Proteomes" id="UP000008744">
    <property type="component" value="Unassembled WGS sequence"/>
</dbReference>
<reference evidence="1 2" key="1">
    <citation type="journal article" date="2007" name="Nature">
        <title>Evolution of genes and genomes on the Drosophila phylogeny.</title>
        <authorList>
            <consortium name="Drosophila 12 Genomes Consortium"/>
            <person name="Clark A.G."/>
            <person name="Eisen M.B."/>
            <person name="Smith D.R."/>
            <person name="Bergman C.M."/>
            <person name="Oliver B."/>
            <person name="Markow T.A."/>
            <person name="Kaufman T.C."/>
            <person name="Kellis M."/>
            <person name="Gelbart W."/>
            <person name="Iyer V.N."/>
            <person name="Pollard D.A."/>
            <person name="Sackton T.B."/>
            <person name="Larracuente A.M."/>
            <person name="Singh N.D."/>
            <person name="Abad J.P."/>
            <person name="Abt D.N."/>
            <person name="Adryan B."/>
            <person name="Aguade M."/>
            <person name="Akashi H."/>
            <person name="Anderson W.W."/>
            <person name="Aquadro C.F."/>
            <person name="Ardell D.H."/>
            <person name="Arguello R."/>
            <person name="Artieri C.G."/>
            <person name="Barbash D.A."/>
            <person name="Barker D."/>
            <person name="Barsanti P."/>
            <person name="Batterham P."/>
            <person name="Batzoglou S."/>
            <person name="Begun D."/>
            <person name="Bhutkar A."/>
            <person name="Blanco E."/>
            <person name="Bosak S.A."/>
            <person name="Bradley R.K."/>
            <person name="Brand A.D."/>
            <person name="Brent M.R."/>
            <person name="Brooks A.N."/>
            <person name="Brown R.H."/>
            <person name="Butlin R.K."/>
            <person name="Caggese C."/>
            <person name="Calvi B.R."/>
            <person name="Bernardo de Carvalho A."/>
            <person name="Caspi A."/>
            <person name="Castrezana S."/>
            <person name="Celniker S.E."/>
            <person name="Chang J.L."/>
            <person name="Chapple C."/>
            <person name="Chatterji S."/>
            <person name="Chinwalla A."/>
            <person name="Civetta A."/>
            <person name="Clifton S.W."/>
            <person name="Comeron J.M."/>
            <person name="Costello J.C."/>
            <person name="Coyne J.A."/>
            <person name="Daub J."/>
            <person name="David R.G."/>
            <person name="Delcher A.L."/>
            <person name="Delehaunty K."/>
            <person name="Do C.B."/>
            <person name="Ebling H."/>
            <person name="Edwards K."/>
            <person name="Eickbush T."/>
            <person name="Evans J.D."/>
            <person name="Filipski A."/>
            <person name="Findeiss S."/>
            <person name="Freyhult E."/>
            <person name="Fulton L."/>
            <person name="Fulton R."/>
            <person name="Garcia A.C."/>
            <person name="Gardiner A."/>
            <person name="Garfield D.A."/>
            <person name="Garvin B.E."/>
            <person name="Gibson G."/>
            <person name="Gilbert D."/>
            <person name="Gnerre S."/>
            <person name="Godfrey J."/>
            <person name="Good R."/>
            <person name="Gotea V."/>
            <person name="Gravely B."/>
            <person name="Greenberg A.J."/>
            <person name="Griffiths-Jones S."/>
            <person name="Gross S."/>
            <person name="Guigo R."/>
            <person name="Gustafson E.A."/>
            <person name="Haerty W."/>
            <person name="Hahn M.W."/>
            <person name="Halligan D.L."/>
            <person name="Halpern A.L."/>
            <person name="Halter G.M."/>
            <person name="Han M.V."/>
            <person name="Heger A."/>
            <person name="Hillier L."/>
            <person name="Hinrichs A.S."/>
            <person name="Holmes I."/>
            <person name="Hoskins R.A."/>
            <person name="Hubisz M.J."/>
            <person name="Hultmark D."/>
            <person name="Huntley M.A."/>
            <person name="Jaffe D.B."/>
            <person name="Jagadeeshan S."/>
            <person name="Jeck W.R."/>
            <person name="Johnson J."/>
            <person name="Jones C.D."/>
            <person name="Jordan W.C."/>
            <person name="Karpen G.H."/>
            <person name="Kataoka E."/>
            <person name="Keightley P.D."/>
            <person name="Kheradpour P."/>
            <person name="Kirkness E.F."/>
            <person name="Koerich L.B."/>
            <person name="Kristiansen K."/>
            <person name="Kudrna D."/>
            <person name="Kulathinal R.J."/>
            <person name="Kumar S."/>
            <person name="Kwok R."/>
            <person name="Lander E."/>
            <person name="Langley C.H."/>
            <person name="Lapoint R."/>
            <person name="Lazzaro B.P."/>
            <person name="Lee S.J."/>
            <person name="Levesque L."/>
            <person name="Li R."/>
            <person name="Lin C.F."/>
            <person name="Lin M.F."/>
            <person name="Lindblad-Toh K."/>
            <person name="Llopart A."/>
            <person name="Long M."/>
            <person name="Low L."/>
            <person name="Lozovsky E."/>
            <person name="Lu J."/>
            <person name="Luo M."/>
            <person name="Machado C.A."/>
            <person name="Makalowski W."/>
            <person name="Marzo M."/>
            <person name="Matsuda M."/>
            <person name="Matzkin L."/>
            <person name="McAllister B."/>
            <person name="McBride C.S."/>
            <person name="McKernan B."/>
            <person name="McKernan K."/>
            <person name="Mendez-Lago M."/>
            <person name="Minx P."/>
            <person name="Mollenhauer M.U."/>
            <person name="Montooth K."/>
            <person name="Mount S.M."/>
            <person name="Mu X."/>
            <person name="Myers E."/>
            <person name="Negre B."/>
            <person name="Newfeld S."/>
            <person name="Nielsen R."/>
            <person name="Noor M.A."/>
            <person name="O'Grady P."/>
            <person name="Pachter L."/>
            <person name="Papaceit M."/>
            <person name="Parisi M.J."/>
            <person name="Parisi M."/>
            <person name="Parts L."/>
            <person name="Pedersen J.S."/>
            <person name="Pesole G."/>
            <person name="Phillippy A.M."/>
            <person name="Ponting C.P."/>
            <person name="Pop M."/>
            <person name="Porcelli D."/>
            <person name="Powell J.R."/>
            <person name="Prohaska S."/>
            <person name="Pruitt K."/>
            <person name="Puig M."/>
            <person name="Quesneville H."/>
            <person name="Ram K.R."/>
            <person name="Rand D."/>
            <person name="Rasmussen M.D."/>
            <person name="Reed L.K."/>
            <person name="Reenan R."/>
            <person name="Reily A."/>
            <person name="Remington K.A."/>
            <person name="Rieger T.T."/>
            <person name="Ritchie M.G."/>
            <person name="Robin C."/>
            <person name="Rogers Y.H."/>
            <person name="Rohde C."/>
            <person name="Rozas J."/>
            <person name="Rubenfield M.J."/>
            <person name="Ruiz A."/>
            <person name="Russo S."/>
            <person name="Salzberg S.L."/>
            <person name="Sanchez-Gracia A."/>
            <person name="Saranga D.J."/>
            <person name="Sato H."/>
            <person name="Schaeffer S.W."/>
            <person name="Schatz M.C."/>
            <person name="Schlenke T."/>
            <person name="Schwartz R."/>
            <person name="Segarra C."/>
            <person name="Singh R.S."/>
            <person name="Sirot L."/>
            <person name="Sirota M."/>
            <person name="Sisneros N.B."/>
            <person name="Smith C.D."/>
            <person name="Smith T.F."/>
            <person name="Spieth J."/>
            <person name="Stage D.E."/>
            <person name="Stark A."/>
            <person name="Stephan W."/>
            <person name="Strausberg R.L."/>
            <person name="Strempel S."/>
            <person name="Sturgill D."/>
            <person name="Sutton G."/>
            <person name="Sutton G.G."/>
            <person name="Tao W."/>
            <person name="Teichmann S."/>
            <person name="Tobari Y.N."/>
            <person name="Tomimura Y."/>
            <person name="Tsolas J.M."/>
            <person name="Valente V.L."/>
            <person name="Venter E."/>
            <person name="Venter J.C."/>
            <person name="Vicario S."/>
            <person name="Vieira F.G."/>
            <person name="Vilella A.J."/>
            <person name="Villasante A."/>
            <person name="Walenz B."/>
            <person name="Wang J."/>
            <person name="Wasserman M."/>
            <person name="Watts T."/>
            <person name="Wilson D."/>
            <person name="Wilson R.K."/>
            <person name="Wing R.A."/>
            <person name="Wolfner M.F."/>
            <person name="Wong A."/>
            <person name="Wong G.K."/>
            <person name="Wu C.I."/>
            <person name="Wu G."/>
            <person name="Yamamoto D."/>
            <person name="Yang H.P."/>
            <person name="Yang S.P."/>
            <person name="Yorke J.A."/>
            <person name="Yoshida K."/>
            <person name="Zdobnov E."/>
            <person name="Zhang P."/>
            <person name="Zhang Y."/>
            <person name="Zimin A.V."/>
            <person name="Baldwin J."/>
            <person name="Abdouelleil A."/>
            <person name="Abdulkadir J."/>
            <person name="Abebe A."/>
            <person name="Abera B."/>
            <person name="Abreu J."/>
            <person name="Acer S.C."/>
            <person name="Aftuck L."/>
            <person name="Alexander A."/>
            <person name="An P."/>
            <person name="Anderson E."/>
            <person name="Anderson S."/>
            <person name="Arachi H."/>
            <person name="Azer M."/>
            <person name="Bachantsang P."/>
            <person name="Barry A."/>
            <person name="Bayul T."/>
            <person name="Berlin A."/>
            <person name="Bessette D."/>
            <person name="Bloom T."/>
            <person name="Blye J."/>
            <person name="Boguslavskiy L."/>
            <person name="Bonnet C."/>
            <person name="Boukhgalter B."/>
            <person name="Bourzgui I."/>
            <person name="Brown A."/>
            <person name="Cahill P."/>
            <person name="Channer S."/>
            <person name="Cheshatsang Y."/>
            <person name="Chuda L."/>
            <person name="Citroen M."/>
            <person name="Collymore A."/>
            <person name="Cooke P."/>
            <person name="Costello M."/>
            <person name="D'Aco K."/>
            <person name="Daza R."/>
            <person name="De Haan G."/>
            <person name="DeGray S."/>
            <person name="DeMaso C."/>
            <person name="Dhargay N."/>
            <person name="Dooley K."/>
            <person name="Dooley E."/>
            <person name="Doricent M."/>
            <person name="Dorje P."/>
            <person name="Dorjee K."/>
            <person name="Dupes A."/>
            <person name="Elong R."/>
            <person name="Falk J."/>
            <person name="Farina A."/>
            <person name="Faro S."/>
            <person name="Ferguson D."/>
            <person name="Fisher S."/>
            <person name="Foley C.D."/>
            <person name="Franke A."/>
            <person name="Friedrich D."/>
            <person name="Gadbois L."/>
            <person name="Gearin G."/>
            <person name="Gearin C.R."/>
            <person name="Giannoukos G."/>
            <person name="Goode T."/>
            <person name="Graham J."/>
            <person name="Grandbois E."/>
            <person name="Grewal S."/>
            <person name="Gyaltsen K."/>
            <person name="Hafez N."/>
            <person name="Hagos B."/>
            <person name="Hall J."/>
            <person name="Henson C."/>
            <person name="Hollinger A."/>
            <person name="Honan T."/>
            <person name="Huard M.D."/>
            <person name="Hughes L."/>
            <person name="Hurhula B."/>
            <person name="Husby M.E."/>
            <person name="Kamat A."/>
            <person name="Kanga B."/>
            <person name="Kashin S."/>
            <person name="Khazanovich D."/>
            <person name="Kisner P."/>
            <person name="Lance K."/>
            <person name="Lara M."/>
            <person name="Lee W."/>
            <person name="Lennon N."/>
            <person name="Letendre F."/>
            <person name="LeVine R."/>
            <person name="Lipovsky A."/>
            <person name="Liu X."/>
            <person name="Liu J."/>
            <person name="Liu S."/>
            <person name="Lokyitsang T."/>
            <person name="Lokyitsang Y."/>
            <person name="Lubonja R."/>
            <person name="Lui A."/>
            <person name="MacDonald P."/>
            <person name="Magnisalis V."/>
            <person name="Maru K."/>
            <person name="Matthews C."/>
            <person name="McCusker W."/>
            <person name="McDonough S."/>
            <person name="Mehta T."/>
            <person name="Meldrim J."/>
            <person name="Meneus L."/>
            <person name="Mihai O."/>
            <person name="Mihalev A."/>
            <person name="Mihova T."/>
            <person name="Mittelman R."/>
            <person name="Mlenga V."/>
            <person name="Montmayeur A."/>
            <person name="Mulrain L."/>
            <person name="Navidi A."/>
            <person name="Naylor J."/>
            <person name="Negash T."/>
            <person name="Nguyen T."/>
            <person name="Nguyen N."/>
            <person name="Nicol R."/>
            <person name="Norbu C."/>
            <person name="Norbu N."/>
            <person name="Novod N."/>
            <person name="O'Neill B."/>
            <person name="Osman S."/>
            <person name="Markiewicz E."/>
            <person name="Oyono O.L."/>
            <person name="Patti C."/>
            <person name="Phunkhang P."/>
            <person name="Pierre F."/>
            <person name="Priest M."/>
            <person name="Raghuraman S."/>
            <person name="Rege F."/>
            <person name="Reyes R."/>
            <person name="Rise C."/>
            <person name="Rogov P."/>
            <person name="Ross K."/>
            <person name="Ryan E."/>
            <person name="Settipalli S."/>
            <person name="Shea T."/>
            <person name="Sherpa N."/>
            <person name="Shi L."/>
            <person name="Shih D."/>
            <person name="Sparrow T."/>
            <person name="Spaulding J."/>
            <person name="Stalker J."/>
            <person name="Stange-Thomann N."/>
            <person name="Stavropoulos S."/>
            <person name="Stone C."/>
            <person name="Strader C."/>
            <person name="Tesfaye S."/>
            <person name="Thomson T."/>
            <person name="Thoulutsang Y."/>
            <person name="Thoulutsang D."/>
            <person name="Topham K."/>
            <person name="Topping I."/>
            <person name="Tsamla T."/>
            <person name="Vassiliev H."/>
            <person name="Vo A."/>
            <person name="Wangchuk T."/>
            <person name="Wangdi T."/>
            <person name="Weiand M."/>
            <person name="Wilkinson J."/>
            <person name="Wilson A."/>
            <person name="Yadav S."/>
            <person name="Young G."/>
            <person name="Yu Q."/>
            <person name="Zembek L."/>
            <person name="Zhong D."/>
            <person name="Zimmer A."/>
            <person name="Zwirko Z."/>
            <person name="Jaffe D.B."/>
            <person name="Alvarez P."/>
            <person name="Brockman W."/>
            <person name="Butler J."/>
            <person name="Chin C."/>
            <person name="Gnerre S."/>
            <person name="Grabherr M."/>
            <person name="Kleber M."/>
            <person name="Mauceli E."/>
            <person name="MacCallum I."/>
        </authorList>
    </citation>
    <scope>NUCLEOTIDE SEQUENCE [LARGE SCALE GENOMIC DNA]</scope>
    <source>
        <strain evidence="2">MSH-3 / Tucson 14011-0111.49</strain>
    </source>
</reference>
<evidence type="ECO:0000313" key="1">
    <source>
        <dbReference type="EMBL" id="EDW29515.1"/>
    </source>
</evidence>
<dbReference type="PhylomeDB" id="B4GZT8"/>
<proteinExistence type="predicted"/>
<dbReference type="EMBL" id="CH479199">
    <property type="protein sequence ID" value="EDW29515.1"/>
    <property type="molecule type" value="Genomic_DNA"/>
</dbReference>
<accession>B4GZT8</accession>
<gene>
    <name evidence="1" type="primary">Dper\GL22725</name>
    <name evidence="1" type="ORF">Dper_GL22725</name>
</gene>
<protein>
    <submittedName>
        <fullName evidence="1">GL22725</fullName>
    </submittedName>
</protein>
<name>B4GZT8_DROPE</name>
<sequence>MPYATADSSDFLAQTTENSTIKVDVTPPEHQPQTIDRQLLLIENNVSAEDAQNYHIAIPRKAKAGEPCLTITWKTNPDGSGPDYPRIYMADGYFRIMPPSIPSIPSMSRDQPQ</sequence>
<organism evidence="2">
    <name type="scientific">Drosophila persimilis</name>
    <name type="common">Fruit fly</name>
    <dbReference type="NCBI Taxonomy" id="7234"/>
    <lineage>
        <taxon>Eukaryota</taxon>
        <taxon>Metazoa</taxon>
        <taxon>Ecdysozoa</taxon>
        <taxon>Arthropoda</taxon>
        <taxon>Hexapoda</taxon>
        <taxon>Insecta</taxon>
        <taxon>Pterygota</taxon>
        <taxon>Neoptera</taxon>
        <taxon>Endopterygota</taxon>
        <taxon>Diptera</taxon>
        <taxon>Brachycera</taxon>
        <taxon>Muscomorpha</taxon>
        <taxon>Ephydroidea</taxon>
        <taxon>Drosophilidae</taxon>
        <taxon>Drosophila</taxon>
        <taxon>Sophophora</taxon>
    </lineage>
</organism>